<protein>
    <recommendedName>
        <fullName evidence="2">DUF1468 domain-containing protein</fullName>
    </recommendedName>
</protein>
<feature type="transmembrane region" description="Helical" evidence="1">
    <location>
        <begin position="12"/>
        <end position="29"/>
    </location>
</feature>
<dbReference type="OrthoDB" id="7029611at2"/>
<feature type="transmembrane region" description="Helical" evidence="1">
    <location>
        <begin position="41"/>
        <end position="63"/>
    </location>
</feature>
<feature type="transmembrane region" description="Helical" evidence="1">
    <location>
        <begin position="75"/>
        <end position="95"/>
    </location>
</feature>
<dbReference type="AlphaFoldDB" id="A0A1Y0ELZ2"/>
<dbReference type="Pfam" id="PF07331">
    <property type="entry name" value="TctB"/>
    <property type="match status" value="1"/>
</dbReference>
<name>A0A1Y0ELZ2_9BURK</name>
<accession>A0A1Y0ELZ2</accession>
<keyword evidence="4" id="KW-1185">Reference proteome</keyword>
<keyword evidence="1" id="KW-0472">Membrane</keyword>
<dbReference type="KEGG" id="cser:CCO03_06785"/>
<proteinExistence type="predicted"/>
<gene>
    <name evidence="3" type="ORF">CCO03_06785</name>
</gene>
<dbReference type="InterPro" id="IPR009936">
    <property type="entry name" value="DUF1468"/>
</dbReference>
<evidence type="ECO:0000259" key="2">
    <source>
        <dbReference type="Pfam" id="PF07331"/>
    </source>
</evidence>
<keyword evidence="1" id="KW-0812">Transmembrane</keyword>
<dbReference type="Proteomes" id="UP000196138">
    <property type="component" value="Chromosome"/>
</dbReference>
<feature type="transmembrane region" description="Helical" evidence="1">
    <location>
        <begin position="101"/>
        <end position="120"/>
    </location>
</feature>
<evidence type="ECO:0000256" key="1">
    <source>
        <dbReference type="SAM" id="Phobius"/>
    </source>
</evidence>
<evidence type="ECO:0000313" key="3">
    <source>
        <dbReference type="EMBL" id="ARU04420.1"/>
    </source>
</evidence>
<dbReference type="RefSeq" id="WP_087278956.1">
    <property type="nucleotide sequence ID" value="NZ_CP021455.1"/>
</dbReference>
<feature type="transmembrane region" description="Helical" evidence="1">
    <location>
        <begin position="132"/>
        <end position="153"/>
    </location>
</feature>
<dbReference type="EMBL" id="CP021455">
    <property type="protein sequence ID" value="ARU04420.1"/>
    <property type="molecule type" value="Genomic_DNA"/>
</dbReference>
<evidence type="ECO:0000313" key="4">
    <source>
        <dbReference type="Proteomes" id="UP000196138"/>
    </source>
</evidence>
<reference evidence="3 4" key="1">
    <citation type="submission" date="2017-05" db="EMBL/GenBank/DDBJ databases">
        <authorList>
            <person name="Song R."/>
            <person name="Chenine A.L."/>
            <person name="Ruprecht R.M."/>
        </authorList>
    </citation>
    <scope>NUCLEOTIDE SEQUENCE [LARGE SCALE GENOMIC DNA]</scope>
    <source>
        <strain evidence="3 4">DSM 26136</strain>
    </source>
</reference>
<sequence>MFIKSEKDFWSGLMFIGIGGAFAIGAQNYTIGTGARMGPGYFPMMVGILLAVLGAAILFKSITVATPDGDKIGKWAWRPLFFVIAANLAFGALLVGIPSWGIPHMGMVVAIIAMTYIAALGGDEFNFKEVTILAIILAVGSYIAFVWGLSLQFPVWPSFVAG</sequence>
<organism evidence="3 4">
    <name type="scientific">Comamonas serinivorans</name>
    <dbReference type="NCBI Taxonomy" id="1082851"/>
    <lineage>
        <taxon>Bacteria</taxon>
        <taxon>Pseudomonadati</taxon>
        <taxon>Pseudomonadota</taxon>
        <taxon>Betaproteobacteria</taxon>
        <taxon>Burkholderiales</taxon>
        <taxon>Comamonadaceae</taxon>
        <taxon>Comamonas</taxon>
    </lineage>
</organism>
<keyword evidence="1" id="KW-1133">Transmembrane helix</keyword>
<feature type="domain" description="DUF1468" evidence="2">
    <location>
        <begin position="10"/>
        <end position="154"/>
    </location>
</feature>